<evidence type="ECO:0000256" key="1">
    <source>
        <dbReference type="SAM" id="MobiDB-lite"/>
    </source>
</evidence>
<feature type="region of interest" description="Disordered" evidence="1">
    <location>
        <begin position="1275"/>
        <end position="1295"/>
    </location>
</feature>
<organism evidence="3 4">
    <name type="scientific">Clytia hemisphaerica</name>
    <dbReference type="NCBI Taxonomy" id="252671"/>
    <lineage>
        <taxon>Eukaryota</taxon>
        <taxon>Metazoa</taxon>
        <taxon>Cnidaria</taxon>
        <taxon>Hydrozoa</taxon>
        <taxon>Hydroidolina</taxon>
        <taxon>Leptothecata</taxon>
        <taxon>Obeliida</taxon>
        <taxon>Clytiidae</taxon>
        <taxon>Clytia</taxon>
    </lineage>
</organism>
<feature type="compositionally biased region" description="Polar residues" evidence="1">
    <location>
        <begin position="1147"/>
        <end position="1160"/>
    </location>
</feature>
<reference evidence="3" key="1">
    <citation type="submission" date="2021-01" db="UniProtKB">
        <authorList>
            <consortium name="EnsemblMetazoa"/>
        </authorList>
    </citation>
    <scope>IDENTIFICATION</scope>
</reference>
<proteinExistence type="predicted"/>
<feature type="compositionally biased region" description="Polar residues" evidence="1">
    <location>
        <begin position="601"/>
        <end position="612"/>
    </location>
</feature>
<dbReference type="Pfam" id="PF00856">
    <property type="entry name" value="SET"/>
    <property type="match status" value="1"/>
</dbReference>
<dbReference type="InterPro" id="IPR046341">
    <property type="entry name" value="SET_dom_sf"/>
</dbReference>
<feature type="region of interest" description="Disordered" evidence="1">
    <location>
        <begin position="395"/>
        <end position="416"/>
    </location>
</feature>
<keyword evidence="4" id="KW-1185">Reference proteome</keyword>
<name>A0A7M6DJD6_9CNID</name>
<accession>A0A7M6DJD6</accession>
<dbReference type="EnsemblMetazoa" id="CLYHEMT013061.2">
    <property type="protein sequence ID" value="CLYHEMP013061.2"/>
    <property type="gene ID" value="CLYHEMG013061"/>
</dbReference>
<dbReference type="SMART" id="SM00317">
    <property type="entry name" value="SET"/>
    <property type="match status" value="1"/>
</dbReference>
<dbReference type="PROSITE" id="PS50280">
    <property type="entry name" value="SET"/>
    <property type="match status" value="1"/>
</dbReference>
<dbReference type="PANTHER" id="PTHR33480">
    <property type="entry name" value="SET DOMAIN-CONTAINING PROTEIN-RELATED"/>
    <property type="match status" value="1"/>
</dbReference>
<feature type="domain" description="SET" evidence="2">
    <location>
        <begin position="26"/>
        <end position="155"/>
    </location>
</feature>
<evidence type="ECO:0000259" key="2">
    <source>
        <dbReference type="PROSITE" id="PS50280"/>
    </source>
</evidence>
<dbReference type="SUPFAM" id="SSF82199">
    <property type="entry name" value="SET domain"/>
    <property type="match status" value="1"/>
</dbReference>
<dbReference type="Gene3D" id="2.170.270.10">
    <property type="entry name" value="SET domain"/>
    <property type="match status" value="1"/>
</dbReference>
<sequence length="1295" mass="148320">MAATTTRSKKPPVTWKNWVGTGNDQEGFEVLQIDNEIGKGVFATKEFQVGDFLLEYAGERTSYDEALEREKEYEDAGLGCYIYYNVKGPNGNFCLDATHSQQAGRYINDSKKKWANSYTKKETMTYEGTDYKTVYLCIYAKKTIPKGCEIRYDYGDRDEACSWRLKEKYQKPLMKSDLLQYQMKEAKQFVKDANEVNKDSNEVDKNVLEVEKNTNKIDKDTNEVEKNANVVDKDTNVVDKDTNEVEKNTNEVEKNTNEVEKNANVVDKDTNVVDKDTNVVDKDTNVVDKDTNVVDKDTNEVEKNANVVDKDTNVVDKDTNEVEKNANVVDKDTNVVDKDTNEVEKNTNEVEVKKNDVENGANQMNNNVKEMCKDAGEMEKGANEMKKDTYMAEKNTNETEKDEEDVHFDISEKDTSDAESIIFQPLKDTPKETTIPTTTQVSDVTIEDTDDEENSRDDDALADNAKCFANLRRSVRTIRRKDYQGMDSEESPLGDLNDPDFLLDFDDEPEEIADPDAALEKAIAKMNELCGKFEEQDFDQNPYRASSPVNEMEIKNDSAIGLGMSVGEIIDTSQEEPSQHHSENTPENHSENTPENHSENTPENQPKNATENQPKKKKKRPKRPCPFGCKKLQSVLSRHLKLMHKDEPAIIEILSKPKELHNKCFDNLKKEGIFKYNQQEMTQENPNYMRERIPKISATNVNNIVICSECKGTYSKGFKSRHQIECGKTGGRIMIPMVPVKDMVITEYPPEFKEVINKMKIDEISSLAKTDPFILVVGARIFNGNKCKEEKIQEVNRRVRSSMRLLSRLLLKFNESFGSEKTLSSLFDRENLKHLRFAIDALSENEDEVKAGLKVQIQNVIKLAAKTLEAHFLVEAKKELSEMVCEFMKVFHLVEDELFNGALYKIKQKRNKSTRKPGNLPDEEIVQDLKSYLLGIIRKDQFIFKQPSEVYVNVRDAACARLTIFNGRRGGEPARLFTYQWQEAIDGIWLRPEKREQYKREVNTKNRITYQEGKGEKQVCVFIPPDTVDAMIFLCDDKVRSDAGVSSNNKYAFPSTGNSLLHCEGWQSLTTCCKKAGIESKINGTLNRHRVSSIMGAFNLTETDRNLSYDHFGHSEEMNRFVYQIPQAEQQLAKTGEYLSLIDKNQRPSNSEGLDSQMNATTSSQSTDQKKTTTNNGERKHPRRKRKAAAVESDHSSSDSEDDPIQTMRTFKWSEPLKLDFIKTFGGFVRRTEKRKMPTKEEMMDFMKKNGEDERLYGKVKIRINNERNAIKKKANKEQTEIDKRVAKRAKEMEM</sequence>
<dbReference type="InterPro" id="IPR001214">
    <property type="entry name" value="SET_dom"/>
</dbReference>
<feature type="compositionally biased region" description="Basic and acidic residues" evidence="1">
    <location>
        <begin position="577"/>
        <end position="600"/>
    </location>
</feature>
<evidence type="ECO:0000313" key="4">
    <source>
        <dbReference type="Proteomes" id="UP000594262"/>
    </source>
</evidence>
<dbReference type="SUPFAM" id="SSF57997">
    <property type="entry name" value="Tropomyosin"/>
    <property type="match status" value="1"/>
</dbReference>
<dbReference type="RefSeq" id="XP_066931134.1">
    <property type="nucleotide sequence ID" value="XM_067075033.1"/>
</dbReference>
<feature type="compositionally biased region" description="Basic and acidic residues" evidence="1">
    <location>
        <begin position="407"/>
        <end position="416"/>
    </location>
</feature>
<dbReference type="PANTHER" id="PTHR33480:SF1">
    <property type="entry name" value="TYR RECOMBINASE DOMAIN-CONTAINING PROTEIN"/>
    <property type="match status" value="1"/>
</dbReference>
<feature type="region of interest" description="Disordered" evidence="1">
    <location>
        <begin position="573"/>
        <end position="628"/>
    </location>
</feature>
<dbReference type="GeneID" id="136818797"/>
<evidence type="ECO:0000313" key="3">
    <source>
        <dbReference type="EnsemblMetazoa" id="CLYHEMP013061.2"/>
    </source>
</evidence>
<feature type="region of interest" description="Disordered" evidence="1">
    <location>
        <begin position="1145"/>
        <end position="1206"/>
    </location>
</feature>
<dbReference type="OrthoDB" id="6022029at2759"/>
<dbReference type="Proteomes" id="UP000594262">
    <property type="component" value="Unplaced"/>
</dbReference>
<protein>
    <recommendedName>
        <fullName evidence="2">SET domain-containing protein</fullName>
    </recommendedName>
</protein>